<proteinExistence type="predicted"/>
<dbReference type="EMBL" id="LR796341">
    <property type="protein sequence ID" value="CAB4138024.1"/>
    <property type="molecule type" value="Genomic_DNA"/>
</dbReference>
<accession>A0A6J5LTX3</accession>
<protein>
    <submittedName>
        <fullName evidence="1">Uncharacterized protein</fullName>
    </submittedName>
</protein>
<sequence>MNETTQNFLEVWNSLDPWTAPVVLFRLYYDDLGAPIEYSHEDKPGNYIDVDPETFRIQSWNVRVVNTQLIKVLPKIAIDKLVPDSDAGTTCSDKDVCIVVSHNEPHTKWSLKRNETN</sequence>
<organism evidence="1">
    <name type="scientific">uncultured Caudovirales phage</name>
    <dbReference type="NCBI Taxonomy" id="2100421"/>
    <lineage>
        <taxon>Viruses</taxon>
        <taxon>Duplodnaviria</taxon>
        <taxon>Heunggongvirae</taxon>
        <taxon>Uroviricota</taxon>
        <taxon>Caudoviricetes</taxon>
        <taxon>Peduoviridae</taxon>
        <taxon>Maltschvirus</taxon>
        <taxon>Maltschvirus maltsch</taxon>
    </lineage>
</organism>
<name>A0A6J5LTX3_9CAUD</name>
<reference evidence="1" key="1">
    <citation type="submission" date="2020-04" db="EMBL/GenBank/DDBJ databases">
        <authorList>
            <person name="Chiriac C."/>
            <person name="Salcher M."/>
            <person name="Ghai R."/>
            <person name="Kavagutti S V."/>
        </authorList>
    </citation>
    <scope>NUCLEOTIDE SEQUENCE</scope>
</reference>
<evidence type="ECO:0000313" key="1">
    <source>
        <dbReference type="EMBL" id="CAB4138024.1"/>
    </source>
</evidence>
<gene>
    <name evidence="1" type="ORF">UFOVP328_217</name>
</gene>